<dbReference type="EMBL" id="JACJSK010000080">
    <property type="protein sequence ID" value="MBD2547601.1"/>
    <property type="molecule type" value="Genomic_DNA"/>
</dbReference>
<dbReference type="PROSITE" id="PS51257">
    <property type="entry name" value="PROKAR_LIPOPROTEIN"/>
    <property type="match status" value="1"/>
</dbReference>
<dbReference type="PROSITE" id="PS50830">
    <property type="entry name" value="TNASE_3"/>
    <property type="match status" value="1"/>
</dbReference>
<accession>A0ABR8EL10</accession>
<keyword evidence="6" id="KW-1185">Reference proteome</keyword>
<evidence type="ECO:0000313" key="6">
    <source>
        <dbReference type="Proteomes" id="UP000641954"/>
    </source>
</evidence>
<evidence type="ECO:0000256" key="1">
    <source>
        <dbReference type="ARBA" id="ARBA00022722"/>
    </source>
</evidence>
<keyword evidence="3" id="KW-0378">Hydrolase</keyword>
<reference evidence="5 6" key="1">
    <citation type="journal article" date="2020" name="ISME J.">
        <title>Comparative genomics reveals insights into cyanobacterial evolution and habitat adaptation.</title>
        <authorList>
            <person name="Chen M.Y."/>
            <person name="Teng W.K."/>
            <person name="Zhao L."/>
            <person name="Hu C.X."/>
            <person name="Zhou Y.K."/>
            <person name="Han B.P."/>
            <person name="Song L.R."/>
            <person name="Shu W.S."/>
        </authorList>
    </citation>
    <scope>NUCLEOTIDE SEQUENCE [LARGE SCALE GENOMIC DNA]</scope>
    <source>
        <strain evidence="5 6">FACHB-1370</strain>
    </source>
</reference>
<evidence type="ECO:0000259" key="4">
    <source>
        <dbReference type="PROSITE" id="PS50830"/>
    </source>
</evidence>
<dbReference type="PANTHER" id="PTHR12302">
    <property type="entry name" value="EBNA2 BINDING PROTEIN P100"/>
    <property type="match status" value="1"/>
</dbReference>
<sequence>MGKFIKIFLFCLMTPILVGCSTTANRQKILVKVERVVSGQTVEIYRDNETKRLRLIGIDAPAWLPKCQQAPWEAEAKKQLQEKLEGESVWLEFDRQTEDNYDRYLGYLWQEELLINEWLVQQGLVLASSPREPNTKYSQRLAYAQEWARIMELGIWNWENPMRQTPQEFRNLDCEL</sequence>
<dbReference type="InterPro" id="IPR035437">
    <property type="entry name" value="SNase_OB-fold_sf"/>
</dbReference>
<dbReference type="SUPFAM" id="SSF50199">
    <property type="entry name" value="Staphylococcal nuclease"/>
    <property type="match status" value="1"/>
</dbReference>
<dbReference type="SMART" id="SM00318">
    <property type="entry name" value="SNc"/>
    <property type="match status" value="1"/>
</dbReference>
<dbReference type="InterPro" id="IPR016071">
    <property type="entry name" value="Staphylococal_nuclease_OB-fold"/>
</dbReference>
<feature type="domain" description="TNase-like" evidence="4">
    <location>
        <begin position="27"/>
        <end position="158"/>
    </location>
</feature>
<keyword evidence="2" id="KW-0255">Endonuclease</keyword>
<proteinExistence type="predicted"/>
<keyword evidence="1" id="KW-0540">Nuclease</keyword>
<organism evidence="5 6">
    <name type="scientific">Planktothricoides raciborskii FACHB-1370</name>
    <dbReference type="NCBI Taxonomy" id="2949576"/>
    <lineage>
        <taxon>Bacteria</taxon>
        <taxon>Bacillati</taxon>
        <taxon>Cyanobacteriota</taxon>
        <taxon>Cyanophyceae</taxon>
        <taxon>Oscillatoriophycideae</taxon>
        <taxon>Oscillatoriales</taxon>
        <taxon>Oscillatoriaceae</taxon>
        <taxon>Planktothricoides</taxon>
    </lineage>
</organism>
<name>A0ABR8EL10_9CYAN</name>
<evidence type="ECO:0000313" key="5">
    <source>
        <dbReference type="EMBL" id="MBD2547601.1"/>
    </source>
</evidence>
<dbReference type="Pfam" id="PF00565">
    <property type="entry name" value="SNase"/>
    <property type="match status" value="1"/>
</dbReference>
<gene>
    <name evidence="5" type="ORF">H6G72_28030</name>
</gene>
<evidence type="ECO:0000256" key="2">
    <source>
        <dbReference type="ARBA" id="ARBA00022759"/>
    </source>
</evidence>
<dbReference type="Gene3D" id="2.40.50.90">
    <property type="match status" value="1"/>
</dbReference>
<evidence type="ECO:0000256" key="3">
    <source>
        <dbReference type="ARBA" id="ARBA00022801"/>
    </source>
</evidence>
<dbReference type="PANTHER" id="PTHR12302:SF3">
    <property type="entry name" value="SERINE_THREONINE-PROTEIN KINASE 31"/>
    <property type="match status" value="1"/>
</dbReference>
<dbReference type="Proteomes" id="UP000641954">
    <property type="component" value="Unassembled WGS sequence"/>
</dbReference>
<protein>
    <submittedName>
        <fullName evidence="5">Thermonuclease family protein</fullName>
    </submittedName>
</protein>
<comment type="caution">
    <text evidence="5">The sequence shown here is derived from an EMBL/GenBank/DDBJ whole genome shotgun (WGS) entry which is preliminary data.</text>
</comment>